<dbReference type="SUPFAM" id="SSF52540">
    <property type="entry name" value="P-loop containing nucleoside triphosphate hydrolases"/>
    <property type="match status" value="1"/>
</dbReference>
<dbReference type="InterPro" id="IPR011527">
    <property type="entry name" value="ABC1_TM_dom"/>
</dbReference>
<keyword evidence="6 7" id="KW-0472">Membrane</keyword>
<name>A0ABV9Q1N9_9BACL</name>
<evidence type="ECO:0000259" key="8">
    <source>
        <dbReference type="PROSITE" id="PS50893"/>
    </source>
</evidence>
<dbReference type="PANTHER" id="PTHR43394">
    <property type="entry name" value="ATP-DEPENDENT PERMEASE MDL1, MITOCHONDRIAL"/>
    <property type="match status" value="1"/>
</dbReference>
<feature type="transmembrane region" description="Helical" evidence="7">
    <location>
        <begin position="197"/>
        <end position="217"/>
    </location>
</feature>
<dbReference type="InterPro" id="IPR039421">
    <property type="entry name" value="Type_1_exporter"/>
</dbReference>
<dbReference type="SMART" id="SM00382">
    <property type="entry name" value="AAA"/>
    <property type="match status" value="1"/>
</dbReference>
<dbReference type="InterPro" id="IPR027417">
    <property type="entry name" value="P-loop_NTPase"/>
</dbReference>
<evidence type="ECO:0000256" key="4">
    <source>
        <dbReference type="ARBA" id="ARBA00022840"/>
    </source>
</evidence>
<dbReference type="Gene3D" id="3.40.50.300">
    <property type="entry name" value="P-loop containing nucleotide triphosphate hydrolases"/>
    <property type="match status" value="1"/>
</dbReference>
<feature type="domain" description="ABC transmembrane type-1" evidence="9">
    <location>
        <begin position="2"/>
        <end position="254"/>
    </location>
</feature>
<gene>
    <name evidence="10" type="ORF">ACFO8Q_12500</name>
</gene>
<dbReference type="InterPro" id="IPR036640">
    <property type="entry name" value="ABC1_TM_sf"/>
</dbReference>
<dbReference type="Pfam" id="PF00005">
    <property type="entry name" value="ABC_tran"/>
    <property type="match status" value="1"/>
</dbReference>
<dbReference type="GO" id="GO:0005524">
    <property type="term" value="F:ATP binding"/>
    <property type="evidence" value="ECO:0007669"/>
    <property type="project" value="UniProtKB-KW"/>
</dbReference>
<dbReference type="InterPro" id="IPR017871">
    <property type="entry name" value="ABC_transporter-like_CS"/>
</dbReference>
<comment type="caution">
    <text evidence="10">The sequence shown here is derived from an EMBL/GenBank/DDBJ whole genome shotgun (WGS) entry which is preliminary data.</text>
</comment>
<comment type="subcellular location">
    <subcellularLocation>
        <location evidence="1">Cell membrane</location>
        <topology evidence="1">Multi-pass membrane protein</topology>
    </subcellularLocation>
</comment>
<dbReference type="PROSITE" id="PS50929">
    <property type="entry name" value="ABC_TM1F"/>
    <property type="match status" value="1"/>
</dbReference>
<keyword evidence="2 7" id="KW-0812">Transmembrane</keyword>
<accession>A0ABV9Q1N9</accession>
<keyword evidence="5 7" id="KW-1133">Transmembrane helix</keyword>
<dbReference type="Proteomes" id="UP001596002">
    <property type="component" value="Unassembled WGS sequence"/>
</dbReference>
<evidence type="ECO:0000256" key="1">
    <source>
        <dbReference type="ARBA" id="ARBA00004651"/>
    </source>
</evidence>
<evidence type="ECO:0000256" key="6">
    <source>
        <dbReference type="ARBA" id="ARBA00023136"/>
    </source>
</evidence>
<keyword evidence="3" id="KW-0547">Nucleotide-binding</keyword>
<dbReference type="PROSITE" id="PS50893">
    <property type="entry name" value="ABC_TRANSPORTER_2"/>
    <property type="match status" value="1"/>
</dbReference>
<dbReference type="EMBL" id="JBHSHC010000096">
    <property type="protein sequence ID" value="MFC4768169.1"/>
    <property type="molecule type" value="Genomic_DNA"/>
</dbReference>
<proteinExistence type="predicted"/>
<dbReference type="PROSITE" id="PS00211">
    <property type="entry name" value="ABC_TRANSPORTER_1"/>
    <property type="match status" value="1"/>
</dbReference>
<evidence type="ECO:0000256" key="3">
    <source>
        <dbReference type="ARBA" id="ARBA00022741"/>
    </source>
</evidence>
<protein>
    <submittedName>
        <fullName evidence="10">ABC transporter ATP-binding protein</fullName>
    </submittedName>
</protein>
<feature type="transmembrane region" description="Helical" evidence="7">
    <location>
        <begin position="95"/>
        <end position="123"/>
    </location>
</feature>
<evidence type="ECO:0000256" key="7">
    <source>
        <dbReference type="SAM" id="Phobius"/>
    </source>
</evidence>
<sequence>MDYNKVFWLLILQFLIIVCSSGIRLIQEYIDKHTEIKIDYNIQKIISNKTSSVPLAYFDMPEFYDHLNRIQGSVGNRFLAPIKNSFQIGQATIRLISYLAFLLTIHWSLLLLSVAAAIPLFIIQKKYGKRRFLLLYNQTPKAREGQYITSLLTNRESAKEIRLFQLGGYLLDRWSKTYFENARESLRLLRRNQMSNLGLEMFSGLLLTCSAGIIVWFTRSSTVRIGDFVVISQAVQGTQTSINQISSLVAQIYEESLYIQDFYKFIQFKVPILERSSQSEYPFPTPLQSGITFDNVAFRYTGSFTDSISEINFFIRAGEKIAIVGENGSGKTTLIKCLMGLYPVSSGRIYFDGINIEEIKEQDLRKNITVVFQDFMRYSFSVRDNIAFGNVERYGDIEEIKKVASKTGVDKFVKHFSKGYDTYLGKYLINGEDLSGGQWQKIALARLLFRGGEVIILDEPTASLDPRAEIELFKQFHTLTKDKTTIFISHRMAAAKMADRILVMKEGRLVEIGTHKELMENGQEYYRLYQLQSHWYSDNNISQQEVIGWMK</sequence>
<keyword evidence="11" id="KW-1185">Reference proteome</keyword>
<evidence type="ECO:0000313" key="10">
    <source>
        <dbReference type="EMBL" id="MFC4768169.1"/>
    </source>
</evidence>
<dbReference type="PANTHER" id="PTHR43394:SF1">
    <property type="entry name" value="ATP-BINDING CASSETTE SUB-FAMILY B MEMBER 10, MITOCHONDRIAL"/>
    <property type="match status" value="1"/>
</dbReference>
<organism evidence="10 11">
    <name type="scientific">Effusibacillus consociatus</name>
    <dbReference type="NCBI Taxonomy" id="1117041"/>
    <lineage>
        <taxon>Bacteria</taxon>
        <taxon>Bacillati</taxon>
        <taxon>Bacillota</taxon>
        <taxon>Bacilli</taxon>
        <taxon>Bacillales</taxon>
        <taxon>Alicyclobacillaceae</taxon>
        <taxon>Effusibacillus</taxon>
    </lineage>
</organism>
<dbReference type="InterPro" id="IPR003593">
    <property type="entry name" value="AAA+_ATPase"/>
</dbReference>
<dbReference type="InterPro" id="IPR003439">
    <property type="entry name" value="ABC_transporter-like_ATP-bd"/>
</dbReference>
<dbReference type="SUPFAM" id="SSF90123">
    <property type="entry name" value="ABC transporter transmembrane region"/>
    <property type="match status" value="1"/>
</dbReference>
<evidence type="ECO:0000256" key="5">
    <source>
        <dbReference type="ARBA" id="ARBA00022989"/>
    </source>
</evidence>
<keyword evidence="4 10" id="KW-0067">ATP-binding</keyword>
<evidence type="ECO:0000313" key="11">
    <source>
        <dbReference type="Proteomes" id="UP001596002"/>
    </source>
</evidence>
<evidence type="ECO:0000256" key="2">
    <source>
        <dbReference type="ARBA" id="ARBA00022692"/>
    </source>
</evidence>
<reference evidence="11" key="1">
    <citation type="journal article" date="2019" name="Int. J. Syst. Evol. Microbiol.">
        <title>The Global Catalogue of Microorganisms (GCM) 10K type strain sequencing project: providing services to taxonomists for standard genome sequencing and annotation.</title>
        <authorList>
            <consortium name="The Broad Institute Genomics Platform"/>
            <consortium name="The Broad Institute Genome Sequencing Center for Infectious Disease"/>
            <person name="Wu L."/>
            <person name="Ma J."/>
        </authorList>
    </citation>
    <scope>NUCLEOTIDE SEQUENCE [LARGE SCALE GENOMIC DNA]</scope>
    <source>
        <strain evidence="11">WYCCWR 12678</strain>
    </source>
</reference>
<dbReference type="Gene3D" id="1.20.1560.10">
    <property type="entry name" value="ABC transporter type 1, transmembrane domain"/>
    <property type="match status" value="1"/>
</dbReference>
<evidence type="ECO:0000259" key="9">
    <source>
        <dbReference type="PROSITE" id="PS50929"/>
    </source>
</evidence>
<feature type="domain" description="ABC transporter" evidence="8">
    <location>
        <begin position="291"/>
        <end position="531"/>
    </location>
</feature>